<dbReference type="HOGENOM" id="CLU_1678485_0_0_1"/>
<dbReference type="AlphaFoldDB" id="A0A0D0E5G5"/>
<dbReference type="InParanoid" id="A0A0D0E5G5"/>
<reference evidence="1 2" key="1">
    <citation type="submission" date="2014-04" db="EMBL/GenBank/DDBJ databases">
        <authorList>
            <consortium name="DOE Joint Genome Institute"/>
            <person name="Kuo A."/>
            <person name="Kohler A."/>
            <person name="Jargeat P."/>
            <person name="Nagy L.G."/>
            <person name="Floudas D."/>
            <person name="Copeland A."/>
            <person name="Barry K.W."/>
            <person name="Cichocki N."/>
            <person name="Veneault-Fourrey C."/>
            <person name="LaButti K."/>
            <person name="Lindquist E.A."/>
            <person name="Lipzen A."/>
            <person name="Lundell T."/>
            <person name="Morin E."/>
            <person name="Murat C."/>
            <person name="Sun H."/>
            <person name="Tunlid A."/>
            <person name="Henrissat B."/>
            <person name="Grigoriev I.V."/>
            <person name="Hibbett D.S."/>
            <person name="Martin F."/>
            <person name="Nordberg H.P."/>
            <person name="Cantor M.N."/>
            <person name="Hua S.X."/>
        </authorList>
    </citation>
    <scope>NUCLEOTIDE SEQUENCE [LARGE SCALE GENOMIC DNA]</scope>
    <source>
        <strain evidence="1 2">Ve08.2h10</strain>
    </source>
</reference>
<accession>A0A0D0E5G5</accession>
<reference evidence="2" key="2">
    <citation type="submission" date="2015-01" db="EMBL/GenBank/DDBJ databases">
        <title>Evolutionary Origins and Diversification of the Mycorrhizal Mutualists.</title>
        <authorList>
            <consortium name="DOE Joint Genome Institute"/>
            <consortium name="Mycorrhizal Genomics Consortium"/>
            <person name="Kohler A."/>
            <person name="Kuo A."/>
            <person name="Nagy L.G."/>
            <person name="Floudas D."/>
            <person name="Copeland A."/>
            <person name="Barry K.W."/>
            <person name="Cichocki N."/>
            <person name="Veneault-Fourrey C."/>
            <person name="LaButti K."/>
            <person name="Lindquist E.A."/>
            <person name="Lipzen A."/>
            <person name="Lundell T."/>
            <person name="Morin E."/>
            <person name="Murat C."/>
            <person name="Riley R."/>
            <person name="Ohm R."/>
            <person name="Sun H."/>
            <person name="Tunlid A."/>
            <person name="Henrissat B."/>
            <person name="Grigoriev I.V."/>
            <person name="Hibbett D.S."/>
            <person name="Martin F."/>
        </authorList>
    </citation>
    <scope>NUCLEOTIDE SEQUENCE [LARGE SCALE GENOMIC DNA]</scope>
    <source>
        <strain evidence="2">Ve08.2h10</strain>
    </source>
</reference>
<dbReference type="EMBL" id="KN824977">
    <property type="protein sequence ID" value="KIK96614.1"/>
    <property type="molecule type" value="Genomic_DNA"/>
</dbReference>
<gene>
    <name evidence="1" type="ORF">PAXRUDRAFT_10700</name>
</gene>
<keyword evidence="2" id="KW-1185">Reference proteome</keyword>
<sequence>MVVAKIPRVLASACGPRLCLAQSDVRRQAIDISPLFLKEALIPWDINSSDYLIISERGLFKVLGFFHYGLQWFFEDREPTLSAAGEFVKWIPMHFHTVLPSLSFSYTAGFDWLKPTIQILRDFCNAPYQDATITIFGALVPHMLERRGDTRSLPLRS</sequence>
<name>A0A0D0E5G5_9AGAM</name>
<dbReference type="Proteomes" id="UP000054538">
    <property type="component" value="Unassembled WGS sequence"/>
</dbReference>
<evidence type="ECO:0000313" key="2">
    <source>
        <dbReference type="Proteomes" id="UP000054538"/>
    </source>
</evidence>
<proteinExistence type="predicted"/>
<protein>
    <submittedName>
        <fullName evidence="1">Uncharacterized protein</fullName>
    </submittedName>
</protein>
<dbReference type="OrthoDB" id="10532157at2759"/>
<organism evidence="1 2">
    <name type="scientific">Paxillus rubicundulus Ve08.2h10</name>
    <dbReference type="NCBI Taxonomy" id="930991"/>
    <lineage>
        <taxon>Eukaryota</taxon>
        <taxon>Fungi</taxon>
        <taxon>Dikarya</taxon>
        <taxon>Basidiomycota</taxon>
        <taxon>Agaricomycotina</taxon>
        <taxon>Agaricomycetes</taxon>
        <taxon>Agaricomycetidae</taxon>
        <taxon>Boletales</taxon>
        <taxon>Paxilineae</taxon>
        <taxon>Paxillaceae</taxon>
        <taxon>Paxillus</taxon>
    </lineage>
</organism>
<evidence type="ECO:0000313" key="1">
    <source>
        <dbReference type="EMBL" id="KIK96614.1"/>
    </source>
</evidence>